<accession>A0ACD1AF33</accession>
<name>A0ACD1AF33_9FIRM</name>
<dbReference type="Proteomes" id="UP000594014">
    <property type="component" value="Chromosome"/>
</dbReference>
<organism evidence="1 2">
    <name type="scientific">Anoxybacterium hadale</name>
    <dbReference type="NCBI Taxonomy" id="3408580"/>
    <lineage>
        <taxon>Bacteria</taxon>
        <taxon>Bacillati</taxon>
        <taxon>Bacillota</taxon>
        <taxon>Clostridia</taxon>
        <taxon>Peptostreptococcales</taxon>
        <taxon>Anaerovoracaceae</taxon>
        <taxon>Anoxybacterium</taxon>
    </lineage>
</organism>
<evidence type="ECO:0000313" key="2">
    <source>
        <dbReference type="Proteomes" id="UP000594014"/>
    </source>
</evidence>
<gene>
    <name evidence="1" type="ORF">FRZ06_18030</name>
</gene>
<proteinExistence type="predicted"/>
<dbReference type="EMBL" id="CP042469">
    <property type="protein sequence ID" value="QOX65108.1"/>
    <property type="molecule type" value="Genomic_DNA"/>
</dbReference>
<keyword evidence="2" id="KW-1185">Reference proteome</keyword>
<evidence type="ECO:0000313" key="1">
    <source>
        <dbReference type="EMBL" id="QOX65108.1"/>
    </source>
</evidence>
<sequence length="785" mass="90499">MLKEQEAHEARRSYIVEENGIVTYASDFFYETTKFHFHEIVGKSTEFILHDLLRIHGNQLYDGEKTETYLFTKFLEARKVNFQRIAREDGVLCYYIEEVQGWRMEQNSQYVKRLLLDNVKGVGFFTVPDFMLYETNQHFLDHLPNPFNSKDAVYGRMISEFFPGFDGSEEEEAWMEAAAKNHTCYVREKKSVLGGDEICFLDYTLTPIEKSGQVESILLVMEDVTERVLNRKRVAAQASMIRQQNELLEAVIENLNDVIIIYDGQGRVLLSNAESRRVYPHVYLDVPVDEVHTGYKCFDFENQEIPRENLPAFRVLKGERIKNMVMKVKSKEKVSIVEANAVPVYNSDNQLIAAIISHHDITQMKEFEEKLYQHKELLEIILDNSYDNISVVDRHGNYIYNKNNIVKEAAEKFTDVNEVFRAVEYYDIDGNEIPLERMVPNRVKNGERIKDELVVVKVSGEEYYLLYSGTPIYDDKGNFLYGIGYSRNFSEIVKSQNALKDAQEKLLKSEQEKNDVLTESLNLKDEFLYLITHEFRTPLTVIKSAIQTMELKYRDMPDKAVRYLKTIKQNVNRQIRLVNNLLDITRISSGNIKLNNGNYDIVFLTKSIVESIQSIAQQKKIKVTFSTELKRKVICFDEEKFERILLNLLSNSIKFTRPGKTIQVVLYAKKLGNKRMVCIGVQDEGIGIPKEKQSCIFERFGQVNNCESREAEGTGIGLHLVKLFVTVMGGDISLESEEGVGSTFTVMFPEIKPMNGPSALEKTSSIESVNKLIQMEAVELSDIYL</sequence>
<reference evidence="1" key="1">
    <citation type="submission" date="2019-08" db="EMBL/GenBank/DDBJ databases">
        <title>Genome sequence of Clostridiales bacterium MT110.</title>
        <authorList>
            <person name="Cao J."/>
        </authorList>
    </citation>
    <scope>NUCLEOTIDE SEQUENCE</scope>
    <source>
        <strain evidence="1">MT110</strain>
    </source>
</reference>
<protein>
    <submittedName>
        <fullName evidence="1">PAS domain-containing protein</fullName>
    </submittedName>
</protein>